<reference evidence="1" key="1">
    <citation type="submission" date="2020-12" db="EMBL/GenBank/DDBJ databases">
        <title>Oil enriched cultivation method for isolating marine PHA-producing bacteria.</title>
        <authorList>
            <person name="Zheng W."/>
            <person name="Yu S."/>
            <person name="Huang Y."/>
        </authorList>
    </citation>
    <scope>NUCLEOTIDE SEQUENCE</scope>
    <source>
        <strain evidence="1">SY-2-12</strain>
    </source>
</reference>
<organism evidence="1 2">
    <name type="scientific">Roseibium aggregatum</name>
    <dbReference type="NCBI Taxonomy" id="187304"/>
    <lineage>
        <taxon>Bacteria</taxon>
        <taxon>Pseudomonadati</taxon>
        <taxon>Pseudomonadota</taxon>
        <taxon>Alphaproteobacteria</taxon>
        <taxon>Hyphomicrobiales</taxon>
        <taxon>Stappiaceae</taxon>
        <taxon>Roseibium</taxon>
    </lineage>
</organism>
<proteinExistence type="predicted"/>
<dbReference type="InterPro" id="IPR008772">
    <property type="entry name" value="Phosphonate_metab_PhnH"/>
</dbReference>
<keyword evidence="1" id="KW-0456">Lyase</keyword>
<dbReference type="GO" id="GO:0019634">
    <property type="term" value="P:organic phosphonate metabolic process"/>
    <property type="evidence" value="ECO:0007669"/>
    <property type="project" value="InterPro"/>
</dbReference>
<dbReference type="Gene3D" id="3.40.50.11310">
    <property type="entry name" value="Bacterial phosphonate metabolism protein PhnH"/>
    <property type="match status" value="1"/>
</dbReference>
<dbReference type="PIRSF" id="PIRSF020680">
    <property type="entry name" value="PhnH"/>
    <property type="match status" value="1"/>
</dbReference>
<gene>
    <name evidence="1" type="primary">phnH</name>
    <name evidence="1" type="ORF">JF539_23640</name>
</gene>
<dbReference type="AlphaFoldDB" id="A0A939EJ60"/>
<evidence type="ECO:0000313" key="1">
    <source>
        <dbReference type="EMBL" id="MBN9673372.1"/>
    </source>
</evidence>
<evidence type="ECO:0000313" key="2">
    <source>
        <dbReference type="Proteomes" id="UP000664096"/>
    </source>
</evidence>
<dbReference type="NCBIfam" id="TIGR03292">
    <property type="entry name" value="PhnH_redo"/>
    <property type="match status" value="1"/>
</dbReference>
<dbReference type="Pfam" id="PF05845">
    <property type="entry name" value="PhnH"/>
    <property type="match status" value="1"/>
</dbReference>
<dbReference type="SUPFAM" id="SSF159709">
    <property type="entry name" value="PhnH-like"/>
    <property type="match status" value="1"/>
</dbReference>
<accession>A0A939EJ60</accession>
<dbReference type="InterPro" id="IPR038058">
    <property type="entry name" value="PhnH-like_sp"/>
</dbReference>
<dbReference type="EMBL" id="JAEKJZ010000006">
    <property type="protein sequence ID" value="MBN9673372.1"/>
    <property type="molecule type" value="Genomic_DNA"/>
</dbReference>
<protein>
    <submittedName>
        <fullName evidence="1">Phosphonate C-P lyase system protein PhnH</fullName>
    </submittedName>
</protein>
<dbReference type="Proteomes" id="UP000664096">
    <property type="component" value="Unassembled WGS sequence"/>
</dbReference>
<dbReference type="GO" id="GO:0016829">
    <property type="term" value="F:lyase activity"/>
    <property type="evidence" value="ECO:0007669"/>
    <property type="project" value="UniProtKB-KW"/>
</dbReference>
<name>A0A939EJ60_9HYPH</name>
<sequence>MPQNATQNSALAPGFQDPVHDAQDCFRAIMNAMARPGTLHGVRTSELTPPAPLTPAGAAAALTLFDYDTPVWLDRTLMASDEVKGFLRFHTGAPIVSEPVEAAFALVADPLQLISLASFNQGSAEYPDTSTTVILLKQDFGDGDKVTLEGPGIEKSAQFAPKPVPPTFWDQVIANNRQFPRGVDLIFAGSAEIAALPRSTHVTLPES</sequence>
<comment type="caution">
    <text evidence="1">The sequence shown here is derived from an EMBL/GenBank/DDBJ whole genome shotgun (WGS) entry which is preliminary data.</text>
</comment>